<dbReference type="Gene3D" id="3.20.20.370">
    <property type="entry name" value="Glycoside hydrolase/deacetylase"/>
    <property type="match status" value="1"/>
</dbReference>
<dbReference type="GO" id="GO:0016810">
    <property type="term" value="F:hydrolase activity, acting on carbon-nitrogen (but not peptide) bonds"/>
    <property type="evidence" value="ECO:0007669"/>
    <property type="project" value="InterPro"/>
</dbReference>
<evidence type="ECO:0000256" key="2">
    <source>
        <dbReference type="ARBA" id="ARBA00022729"/>
    </source>
</evidence>
<accession>A0A6I3JFZ2</accession>
<evidence type="ECO:0000313" key="3">
    <source>
        <dbReference type="EMBL" id="MTB97246.1"/>
    </source>
</evidence>
<dbReference type="SUPFAM" id="SSF88713">
    <property type="entry name" value="Glycoside hydrolase/deacetylase"/>
    <property type="match status" value="1"/>
</dbReference>
<dbReference type="CDD" id="cd10918">
    <property type="entry name" value="CE4_NodB_like_5s_6s"/>
    <property type="match status" value="1"/>
</dbReference>
<dbReference type="Pfam" id="PF01522">
    <property type="entry name" value="Polysacc_deac_1"/>
    <property type="match status" value="1"/>
</dbReference>
<sequence length="275" mass="29650">MRPGTRAVASVVRPVALARRSLATAPGLTVVGWHRVDGRTSDGLSTGIDDFRRHLDVLEEWGACVLPLAEAAARLRAGTLPDRAVALTFDDGYASVVETAWPLLRERGLATTLFVVSGILAGQQFAWDAHEPAPCRTGRLRPATAEELVAAADEGLDIGSHTVSHPWLPALDDDRLLAELVESRAVLEDLLGRPVRSLAYPTGGWDARVRAAAAVAGYSVGITVDRGLNTGRVHPLSLRRAFVPTEAADLRHVLDGAYTFLRPLDRWRSRGGPPW</sequence>
<dbReference type="InterPro" id="IPR002509">
    <property type="entry name" value="NODB_dom"/>
</dbReference>
<evidence type="ECO:0000256" key="1">
    <source>
        <dbReference type="ARBA" id="ARBA00004613"/>
    </source>
</evidence>
<keyword evidence="2" id="KW-0732">Signal</keyword>
<gene>
    <name evidence="3" type="ORF">GGQ22_19440</name>
</gene>
<dbReference type="GO" id="GO:0005576">
    <property type="term" value="C:extracellular region"/>
    <property type="evidence" value="ECO:0007669"/>
    <property type="project" value="UniProtKB-SubCell"/>
</dbReference>
<organism evidence="3 4">
    <name type="scientific">Nocardioides marmotae</name>
    <dbReference type="NCBI Taxonomy" id="2663857"/>
    <lineage>
        <taxon>Bacteria</taxon>
        <taxon>Bacillati</taxon>
        <taxon>Actinomycetota</taxon>
        <taxon>Actinomycetes</taxon>
        <taxon>Propionibacteriales</taxon>
        <taxon>Nocardioidaceae</taxon>
        <taxon>Nocardioides</taxon>
    </lineage>
</organism>
<comment type="caution">
    <text evidence="3">The sequence shown here is derived from an EMBL/GenBank/DDBJ whole genome shotgun (WGS) entry which is preliminary data.</text>
</comment>
<dbReference type="PANTHER" id="PTHR34216:SF3">
    <property type="entry name" value="POLY-BETA-1,6-N-ACETYL-D-GLUCOSAMINE N-DEACETYLASE"/>
    <property type="match status" value="1"/>
</dbReference>
<dbReference type="GO" id="GO:0005975">
    <property type="term" value="P:carbohydrate metabolic process"/>
    <property type="evidence" value="ECO:0007669"/>
    <property type="project" value="InterPro"/>
</dbReference>
<protein>
    <submittedName>
        <fullName evidence="3">Polysaccharide deacetylase family protein</fullName>
    </submittedName>
</protein>
<dbReference type="InterPro" id="IPR011330">
    <property type="entry name" value="Glyco_hydro/deAcase_b/a-brl"/>
</dbReference>
<dbReference type="EMBL" id="WLCI01000020">
    <property type="protein sequence ID" value="MTB97246.1"/>
    <property type="molecule type" value="Genomic_DNA"/>
</dbReference>
<evidence type="ECO:0000313" key="4">
    <source>
        <dbReference type="Proteomes" id="UP000433406"/>
    </source>
</evidence>
<reference evidence="3 4" key="1">
    <citation type="submission" date="2019-10" db="EMBL/GenBank/DDBJ databases">
        <title>Nocardioides novel species isolated from the excrement of Marmot.</title>
        <authorList>
            <person name="Zhang G."/>
        </authorList>
    </citation>
    <scope>NUCLEOTIDE SEQUENCE [LARGE SCALE GENOMIC DNA]</scope>
    <source>
        <strain evidence="4">zg-579</strain>
    </source>
</reference>
<dbReference type="PANTHER" id="PTHR34216">
    <property type="match status" value="1"/>
</dbReference>
<dbReference type="AlphaFoldDB" id="A0A6I3JFZ2"/>
<proteinExistence type="predicted"/>
<name>A0A6I3JFZ2_9ACTN</name>
<dbReference type="InterPro" id="IPR051398">
    <property type="entry name" value="Polysacch_Deacetylase"/>
</dbReference>
<dbReference type="RefSeq" id="WP_154617028.1">
    <property type="nucleotide sequence ID" value="NZ_CP053660.1"/>
</dbReference>
<comment type="subcellular location">
    <subcellularLocation>
        <location evidence="1">Secreted</location>
    </subcellularLocation>
</comment>
<keyword evidence="4" id="KW-1185">Reference proteome</keyword>
<dbReference type="Proteomes" id="UP000433406">
    <property type="component" value="Unassembled WGS sequence"/>
</dbReference>
<dbReference type="PROSITE" id="PS51677">
    <property type="entry name" value="NODB"/>
    <property type="match status" value="1"/>
</dbReference>